<protein>
    <submittedName>
        <fullName evidence="1">17538_t:CDS:1</fullName>
    </submittedName>
</protein>
<evidence type="ECO:0000313" key="2">
    <source>
        <dbReference type="Proteomes" id="UP000789396"/>
    </source>
</evidence>
<name>A0A9N9NL33_9GLOM</name>
<comment type="caution">
    <text evidence="1">The sequence shown here is derived from an EMBL/GenBank/DDBJ whole genome shotgun (WGS) entry which is preliminary data.</text>
</comment>
<dbReference type="Proteomes" id="UP000789396">
    <property type="component" value="Unassembled WGS sequence"/>
</dbReference>
<sequence length="116" mass="13431">MHANDSKIKIFIIYRSYHKTKNQAIVNTNLPTSQQQSTNLTFLSELGRRVFGELLNDDLVSGQILHRIVLPDSEQLNNLQLQRIQLIKILVSIPKIDKLLHEWQNKINSLVYNSIP</sequence>
<feature type="non-terminal residue" evidence="1">
    <location>
        <position position="116"/>
    </location>
</feature>
<gene>
    <name evidence="1" type="ORF">RFULGI_LOCUS12733</name>
</gene>
<dbReference type="AlphaFoldDB" id="A0A9N9NL33"/>
<evidence type="ECO:0000313" key="1">
    <source>
        <dbReference type="EMBL" id="CAG8739332.1"/>
    </source>
</evidence>
<organism evidence="1 2">
    <name type="scientific">Racocetra fulgida</name>
    <dbReference type="NCBI Taxonomy" id="60492"/>
    <lineage>
        <taxon>Eukaryota</taxon>
        <taxon>Fungi</taxon>
        <taxon>Fungi incertae sedis</taxon>
        <taxon>Mucoromycota</taxon>
        <taxon>Glomeromycotina</taxon>
        <taxon>Glomeromycetes</taxon>
        <taxon>Diversisporales</taxon>
        <taxon>Gigasporaceae</taxon>
        <taxon>Racocetra</taxon>
    </lineage>
</organism>
<proteinExistence type="predicted"/>
<dbReference type="EMBL" id="CAJVPZ010031435">
    <property type="protein sequence ID" value="CAG8739332.1"/>
    <property type="molecule type" value="Genomic_DNA"/>
</dbReference>
<keyword evidence="2" id="KW-1185">Reference proteome</keyword>
<accession>A0A9N9NL33</accession>
<reference evidence="1" key="1">
    <citation type="submission" date="2021-06" db="EMBL/GenBank/DDBJ databases">
        <authorList>
            <person name="Kallberg Y."/>
            <person name="Tangrot J."/>
            <person name="Rosling A."/>
        </authorList>
    </citation>
    <scope>NUCLEOTIDE SEQUENCE</scope>
    <source>
        <strain evidence="1">IN212</strain>
    </source>
</reference>